<gene>
    <name evidence="2" type="ORF">M3D15_08655</name>
</gene>
<feature type="coiled-coil region" evidence="1">
    <location>
        <begin position="56"/>
        <end position="83"/>
    </location>
</feature>
<reference evidence="2 3" key="1">
    <citation type="submission" date="2022-04" db="EMBL/GenBank/DDBJ databases">
        <title>Human microbiome associated bacterial genomes.</title>
        <authorList>
            <person name="Sandstrom S."/>
            <person name="Salamzade R."/>
            <person name="Kalan L.R."/>
        </authorList>
    </citation>
    <scope>NUCLEOTIDE SEQUENCE [LARGE SCALE GENOMIC DNA]</scope>
    <source>
        <strain evidence="3">p3-SID1799</strain>
    </source>
</reference>
<sequence length="191" mass="19821">MIPKTSSLSIPYLDPATKVSELTQYSKELADRLEWALGVAGVSERVIAMDPVNAKLANHEKRLVTVEKKVATAESQIKAMETAQAAPTSSKPALAAQWTANGLTAIKDPRLGLVFIVLDATRSAAIPNGAELATLPAGFRPPITLSVTGTQSEGGAAGALAVVIGTDGIVKVWPGSTSNKRASVSTFWAAA</sequence>
<dbReference type="Proteomes" id="UP001525379">
    <property type="component" value="Unassembled WGS sequence"/>
</dbReference>
<evidence type="ECO:0000313" key="3">
    <source>
        <dbReference type="Proteomes" id="UP001525379"/>
    </source>
</evidence>
<organism evidence="2 3">
    <name type="scientific">Pseudoclavibacter albus</name>
    <dbReference type="NCBI Taxonomy" id="272241"/>
    <lineage>
        <taxon>Bacteria</taxon>
        <taxon>Bacillati</taxon>
        <taxon>Actinomycetota</taxon>
        <taxon>Actinomycetes</taxon>
        <taxon>Micrococcales</taxon>
        <taxon>Microbacteriaceae</taxon>
        <taxon>Pseudoclavibacter</taxon>
    </lineage>
</organism>
<dbReference type="EMBL" id="JALXSQ010000041">
    <property type="protein sequence ID" value="MCT2043393.1"/>
    <property type="molecule type" value="Genomic_DNA"/>
</dbReference>
<dbReference type="RefSeq" id="WP_260104566.1">
    <property type="nucleotide sequence ID" value="NZ_JALXSQ010000041.1"/>
</dbReference>
<protein>
    <submittedName>
        <fullName evidence="2">Uncharacterized protein</fullName>
    </submittedName>
</protein>
<comment type="caution">
    <text evidence="2">The sequence shown here is derived from an EMBL/GenBank/DDBJ whole genome shotgun (WGS) entry which is preliminary data.</text>
</comment>
<evidence type="ECO:0000313" key="2">
    <source>
        <dbReference type="EMBL" id="MCT2043393.1"/>
    </source>
</evidence>
<keyword evidence="1" id="KW-0175">Coiled coil</keyword>
<accession>A0ABT2HYJ5</accession>
<proteinExistence type="predicted"/>
<name>A0ABT2HYJ5_9MICO</name>
<keyword evidence="3" id="KW-1185">Reference proteome</keyword>
<evidence type="ECO:0000256" key="1">
    <source>
        <dbReference type="SAM" id="Coils"/>
    </source>
</evidence>